<proteinExistence type="predicted"/>
<feature type="binding site" evidence="3">
    <location>
        <position position="59"/>
    </location>
    <ligand>
        <name>substrate</name>
    </ligand>
</feature>
<name>A0A9W9I2Q0_9EURO</name>
<evidence type="ECO:0008006" key="7">
    <source>
        <dbReference type="Google" id="ProtNLM"/>
    </source>
</evidence>
<evidence type="ECO:0000313" key="5">
    <source>
        <dbReference type="EMBL" id="KAJ5161580.1"/>
    </source>
</evidence>
<reference evidence="5" key="1">
    <citation type="submission" date="2022-11" db="EMBL/GenBank/DDBJ databases">
        <authorList>
            <person name="Petersen C."/>
        </authorList>
    </citation>
    <scope>NUCLEOTIDE SEQUENCE</scope>
    <source>
        <strain evidence="5">IBT 21917</strain>
    </source>
</reference>
<feature type="active site" description="Tele-phosphohistidine intermediate" evidence="2">
    <location>
        <position position="8"/>
    </location>
</feature>
<dbReference type="SUPFAM" id="SSF53254">
    <property type="entry name" value="Phosphoglycerate mutase-like"/>
    <property type="match status" value="1"/>
</dbReference>
<feature type="active site" description="Proton donor/acceptor" evidence="2">
    <location>
        <position position="90"/>
    </location>
</feature>
<dbReference type="InterPro" id="IPR051695">
    <property type="entry name" value="Phosphoglycerate_Mutase"/>
</dbReference>
<evidence type="ECO:0000256" key="4">
    <source>
        <dbReference type="SAM" id="MobiDB-lite"/>
    </source>
</evidence>
<comment type="caution">
    <text evidence="5">The sequence shown here is derived from an EMBL/GenBank/DDBJ whole genome shotgun (WGS) entry which is preliminary data.</text>
</comment>
<feature type="region of interest" description="Disordered" evidence="4">
    <location>
        <begin position="102"/>
        <end position="127"/>
    </location>
</feature>
<dbReference type="GO" id="GO:0005829">
    <property type="term" value="C:cytosol"/>
    <property type="evidence" value="ECO:0007669"/>
    <property type="project" value="TreeGrafter"/>
</dbReference>
<dbReference type="Pfam" id="PF00300">
    <property type="entry name" value="His_Phos_1"/>
    <property type="match status" value="1"/>
</dbReference>
<organism evidence="5 6">
    <name type="scientific">Penicillium capsulatum</name>
    <dbReference type="NCBI Taxonomy" id="69766"/>
    <lineage>
        <taxon>Eukaryota</taxon>
        <taxon>Fungi</taxon>
        <taxon>Dikarya</taxon>
        <taxon>Ascomycota</taxon>
        <taxon>Pezizomycotina</taxon>
        <taxon>Eurotiomycetes</taxon>
        <taxon>Eurotiomycetidae</taxon>
        <taxon>Eurotiales</taxon>
        <taxon>Aspergillaceae</taxon>
        <taxon>Penicillium</taxon>
    </lineage>
</organism>
<dbReference type="Proteomes" id="UP001146351">
    <property type="component" value="Unassembled WGS sequence"/>
</dbReference>
<accession>A0A9W9I2Q0</accession>
<dbReference type="InterPro" id="IPR013078">
    <property type="entry name" value="His_Pase_superF_clade-1"/>
</dbReference>
<dbReference type="GO" id="GO:0043456">
    <property type="term" value="P:regulation of pentose-phosphate shunt"/>
    <property type="evidence" value="ECO:0007669"/>
    <property type="project" value="TreeGrafter"/>
</dbReference>
<evidence type="ECO:0000256" key="1">
    <source>
        <dbReference type="ARBA" id="ARBA00022801"/>
    </source>
</evidence>
<dbReference type="SMART" id="SM00855">
    <property type="entry name" value="PGAM"/>
    <property type="match status" value="1"/>
</dbReference>
<dbReference type="Gene3D" id="3.40.50.1240">
    <property type="entry name" value="Phosphoglycerate mutase-like"/>
    <property type="match status" value="1"/>
</dbReference>
<dbReference type="CDD" id="cd07067">
    <property type="entry name" value="HP_PGM_like"/>
    <property type="match status" value="1"/>
</dbReference>
<keyword evidence="1" id="KW-0378">Hydrolase</keyword>
<dbReference type="OrthoDB" id="354304at2759"/>
<evidence type="ECO:0000256" key="2">
    <source>
        <dbReference type="PIRSR" id="PIRSR613078-1"/>
    </source>
</evidence>
<keyword evidence="6" id="KW-1185">Reference proteome</keyword>
<dbReference type="InterPro" id="IPR029033">
    <property type="entry name" value="His_PPase_superfam"/>
</dbReference>
<dbReference type="EMBL" id="JAPQKO010000005">
    <property type="protein sequence ID" value="KAJ5161580.1"/>
    <property type="molecule type" value="Genomic_DNA"/>
</dbReference>
<feature type="compositionally biased region" description="Polar residues" evidence="4">
    <location>
        <begin position="117"/>
        <end position="127"/>
    </location>
</feature>
<sequence length="281" mass="30724">MKLFLIRHAETVHNVGQVWAGTTDSALTNHGILQIECLARQFSTTPVYMNTVFSSDLSRARLTAEGICRLQPPTPVGIPLTPILTPDLREKDFGSLEGLRWDSSNVPGDGTARSHGGSASSHIESESTASMRRRMTGFLNAYLLPLLFDAPNSERNVAVVSHGIILRVLWNCLVELIDPMNISIASGVSSWNGGPADLIVPNWSNTGFLNLLLEPQAAEPATHTSPSNSGKSTTTLLHGWSMKILAINSRDHLTNLRRTRGGIGSATHDTRQKRIDHFFKR</sequence>
<evidence type="ECO:0000256" key="3">
    <source>
        <dbReference type="PIRSR" id="PIRSR613078-2"/>
    </source>
</evidence>
<dbReference type="GO" id="GO:0004331">
    <property type="term" value="F:fructose-2,6-bisphosphate 2-phosphatase activity"/>
    <property type="evidence" value="ECO:0007669"/>
    <property type="project" value="TreeGrafter"/>
</dbReference>
<reference evidence="5" key="2">
    <citation type="journal article" date="2023" name="IMA Fungus">
        <title>Comparative genomic study of the Penicillium genus elucidates a diverse pangenome and 15 lateral gene transfer events.</title>
        <authorList>
            <person name="Petersen C."/>
            <person name="Sorensen T."/>
            <person name="Nielsen M.R."/>
            <person name="Sondergaard T.E."/>
            <person name="Sorensen J.L."/>
            <person name="Fitzpatrick D.A."/>
            <person name="Frisvad J.C."/>
            <person name="Nielsen K.L."/>
        </authorList>
    </citation>
    <scope>NUCLEOTIDE SEQUENCE</scope>
    <source>
        <strain evidence="5">IBT 21917</strain>
    </source>
</reference>
<dbReference type="AlphaFoldDB" id="A0A9W9I2Q0"/>
<feature type="binding site" evidence="3">
    <location>
        <begin position="7"/>
        <end position="14"/>
    </location>
    <ligand>
        <name>substrate</name>
    </ligand>
</feature>
<evidence type="ECO:0000313" key="6">
    <source>
        <dbReference type="Proteomes" id="UP001146351"/>
    </source>
</evidence>
<dbReference type="PANTHER" id="PTHR46517">
    <property type="entry name" value="FRUCTOSE-2,6-BISPHOSPHATASE TIGAR"/>
    <property type="match status" value="1"/>
</dbReference>
<dbReference type="GO" id="GO:0045820">
    <property type="term" value="P:negative regulation of glycolytic process"/>
    <property type="evidence" value="ECO:0007669"/>
    <property type="project" value="TreeGrafter"/>
</dbReference>
<dbReference type="PANTHER" id="PTHR46517:SF1">
    <property type="entry name" value="FRUCTOSE-2,6-BISPHOSPHATASE TIGAR"/>
    <property type="match status" value="1"/>
</dbReference>
<gene>
    <name evidence="5" type="ORF">N7492_006972</name>
</gene>
<protein>
    <recommendedName>
        <fullName evidence="7">Phosphoglycerate mutase family protein</fullName>
    </recommendedName>
</protein>